<accession>A0A5N5SSZ0</accession>
<protein>
    <submittedName>
        <fullName evidence="2">Mitochondrial amidoxime-reducing component 1</fullName>
    </submittedName>
</protein>
<dbReference type="SUPFAM" id="SSF50800">
    <property type="entry name" value="PK beta-barrel domain-like"/>
    <property type="match status" value="1"/>
</dbReference>
<evidence type="ECO:0000313" key="2">
    <source>
        <dbReference type="EMBL" id="KAB7497336.1"/>
    </source>
</evidence>
<dbReference type="InterPro" id="IPR011037">
    <property type="entry name" value="Pyrv_Knase-like_insert_dom_sf"/>
</dbReference>
<dbReference type="PROSITE" id="PS51340">
    <property type="entry name" value="MOSC"/>
    <property type="match status" value="1"/>
</dbReference>
<feature type="domain" description="MOSC" evidence="1">
    <location>
        <begin position="28"/>
        <end position="142"/>
    </location>
</feature>
<dbReference type="Proteomes" id="UP000326759">
    <property type="component" value="Unassembled WGS sequence"/>
</dbReference>
<dbReference type="InterPro" id="IPR005302">
    <property type="entry name" value="MoCF_Sase_C"/>
</dbReference>
<reference evidence="2 3" key="1">
    <citation type="journal article" date="2019" name="PLoS Biol.">
        <title>Sex chromosomes control vertical transmission of feminizing Wolbachia symbionts in an isopod.</title>
        <authorList>
            <person name="Becking T."/>
            <person name="Chebbi M.A."/>
            <person name="Giraud I."/>
            <person name="Moumen B."/>
            <person name="Laverre T."/>
            <person name="Caubet Y."/>
            <person name="Peccoud J."/>
            <person name="Gilbert C."/>
            <person name="Cordaux R."/>
        </authorList>
    </citation>
    <scope>NUCLEOTIDE SEQUENCE [LARGE SCALE GENOMIC DNA]</scope>
    <source>
        <strain evidence="2">ANa2</strain>
        <tissue evidence="2">Whole body excluding digestive tract and cuticle</tissue>
    </source>
</reference>
<dbReference type="OrthoDB" id="17255at2759"/>
<dbReference type="GO" id="GO:0003824">
    <property type="term" value="F:catalytic activity"/>
    <property type="evidence" value="ECO:0007669"/>
    <property type="project" value="InterPro"/>
</dbReference>
<evidence type="ECO:0000313" key="3">
    <source>
        <dbReference type="Proteomes" id="UP000326759"/>
    </source>
</evidence>
<sequence>MSEFISRVVYNNEKKLRLLYTGIDEFQRAKRNYGFFDFPMFQENDTSRYFDNSTYMLMTVDSMKDLNSRLEKPVDFDYFRPTIVAKGMKPFDEDNWEFVRIGDTTIFHATKPCERCILTTIDPATGKYNNEHMQELSQISAC</sequence>
<dbReference type="PANTHER" id="PTHR14237">
    <property type="entry name" value="MOLYBDOPTERIN COFACTOR SULFURASE MOSC"/>
    <property type="match status" value="1"/>
</dbReference>
<dbReference type="EMBL" id="SEYY01020395">
    <property type="protein sequence ID" value="KAB7497336.1"/>
    <property type="molecule type" value="Genomic_DNA"/>
</dbReference>
<dbReference type="GO" id="GO:0030170">
    <property type="term" value="F:pyridoxal phosphate binding"/>
    <property type="evidence" value="ECO:0007669"/>
    <property type="project" value="InterPro"/>
</dbReference>
<comment type="caution">
    <text evidence="2">The sequence shown here is derived from an EMBL/GenBank/DDBJ whole genome shotgun (WGS) entry which is preliminary data.</text>
</comment>
<proteinExistence type="predicted"/>
<organism evidence="2 3">
    <name type="scientific">Armadillidium nasatum</name>
    <dbReference type="NCBI Taxonomy" id="96803"/>
    <lineage>
        <taxon>Eukaryota</taxon>
        <taxon>Metazoa</taxon>
        <taxon>Ecdysozoa</taxon>
        <taxon>Arthropoda</taxon>
        <taxon>Crustacea</taxon>
        <taxon>Multicrustacea</taxon>
        <taxon>Malacostraca</taxon>
        <taxon>Eumalacostraca</taxon>
        <taxon>Peracarida</taxon>
        <taxon>Isopoda</taxon>
        <taxon>Oniscidea</taxon>
        <taxon>Crinocheta</taxon>
        <taxon>Armadillidiidae</taxon>
        <taxon>Armadillidium</taxon>
    </lineage>
</organism>
<keyword evidence="3" id="KW-1185">Reference proteome</keyword>
<dbReference type="GO" id="GO:0030151">
    <property type="term" value="F:molybdenum ion binding"/>
    <property type="evidence" value="ECO:0007669"/>
    <property type="project" value="InterPro"/>
</dbReference>
<evidence type="ECO:0000259" key="1">
    <source>
        <dbReference type="PROSITE" id="PS51340"/>
    </source>
</evidence>
<name>A0A5N5SSZ0_9CRUS</name>
<gene>
    <name evidence="2" type="primary">marc1</name>
    <name evidence="2" type="ORF">Anas_08029</name>
</gene>
<dbReference type="Pfam" id="PF03473">
    <property type="entry name" value="MOSC"/>
    <property type="match status" value="1"/>
</dbReference>
<dbReference type="PANTHER" id="PTHR14237:SF19">
    <property type="entry name" value="MITOCHONDRIAL AMIDOXIME REDUCING COMPONENT 1"/>
    <property type="match status" value="1"/>
</dbReference>
<dbReference type="AlphaFoldDB" id="A0A5N5SSZ0"/>